<gene>
    <name evidence="4" type="ORF">POVCU1_043620</name>
    <name evidence="3" type="ORF">POVCU2_0046920</name>
</gene>
<keyword evidence="2" id="KW-0812">Transmembrane</keyword>
<dbReference type="VEuPathDB" id="PlasmoDB:PocGH01_14029800"/>
<accession>A0A1A8X2Z1</accession>
<reference evidence="5 6" key="2">
    <citation type="submission" date="2016-05" db="EMBL/GenBank/DDBJ databases">
        <authorList>
            <person name="Naeem Raeece"/>
        </authorList>
    </citation>
    <scope>NUCLEOTIDE SEQUENCE [LARGE SCALE GENOMIC DNA]</scope>
</reference>
<feature type="region of interest" description="Disordered" evidence="1">
    <location>
        <begin position="158"/>
        <end position="188"/>
    </location>
</feature>
<proteinExistence type="predicted"/>
<dbReference type="Proteomes" id="UP000078546">
    <property type="component" value="Unassembled WGS sequence"/>
</dbReference>
<feature type="compositionally biased region" description="Basic and acidic residues" evidence="1">
    <location>
        <begin position="158"/>
        <end position="169"/>
    </location>
</feature>
<keyword evidence="2" id="KW-1133">Transmembrane helix</keyword>
<organism evidence="4 5">
    <name type="scientific">Plasmodium ovale curtisi</name>
    <dbReference type="NCBI Taxonomy" id="864141"/>
    <lineage>
        <taxon>Eukaryota</taxon>
        <taxon>Sar</taxon>
        <taxon>Alveolata</taxon>
        <taxon>Apicomplexa</taxon>
        <taxon>Aconoidasida</taxon>
        <taxon>Haemosporida</taxon>
        <taxon>Plasmodiidae</taxon>
        <taxon>Plasmodium</taxon>
        <taxon>Plasmodium (Plasmodium)</taxon>
    </lineage>
</organism>
<dbReference type="AlphaFoldDB" id="A0A1A8X2Z1"/>
<dbReference type="EMBL" id="FLQU01000617">
    <property type="protein sequence ID" value="SBS88191.1"/>
    <property type="molecule type" value="Genomic_DNA"/>
</dbReference>
<feature type="transmembrane region" description="Helical" evidence="2">
    <location>
        <begin position="275"/>
        <end position="293"/>
    </location>
</feature>
<feature type="transmembrane region" description="Helical" evidence="2">
    <location>
        <begin position="348"/>
        <end position="376"/>
    </location>
</feature>
<keyword evidence="2" id="KW-0472">Membrane</keyword>
<evidence type="ECO:0000313" key="5">
    <source>
        <dbReference type="Proteomes" id="UP000078546"/>
    </source>
</evidence>
<protein>
    <submittedName>
        <fullName evidence="4">Uncharacterized protein</fullName>
    </submittedName>
</protein>
<evidence type="ECO:0000256" key="1">
    <source>
        <dbReference type="SAM" id="MobiDB-lite"/>
    </source>
</evidence>
<sequence>MDTPTVEAAFLIYNIECNSLKNEGKSGTIRELNRRINKYSYFLLSSSYKHVNNFTYTTDVLHCFYKVVEYYILKYYNGIVIDSTLFFKCINDIKNRSSDMFQNGEKENDINYHKNEDAKNDQKSIGNVCHAETSDTYLFDYKVLSTFIENLKKKYNQNKEKKDKVNEKRKGMKKKEKHNSNIQTDSNAHLGMESHNCRHSEGYKTVCKKCTKINNVTENFPFRKKFLYELCEMNSSFDNKKNRMVYITKIFRKIINRKLIRQFICENDKIMKKNYFKFFLHLSLGIFIYLYIYKYVKRTYKNMEFFVFLNDLKNIRHIYINNIPYIEKQQMYSFVKYVKFLNIQMFRYIYISFFVNIYKYINLIHNVTLLTLYNYVTQMKERKCARNKMEPMKEIEATNNPSSHSHKQLENALDEKFRDTICADKNHADGGQNFVKGSNLAKRNALIAEEELLINEHAQNLAKTSPEKYSSEIINNSHNKHRSALNNKREEGKGKSGLIKKSSCEMDSYASPSNEKKKCNDHPLKNNRQNTDEMIFDCYIYVFIFFKYIRDTRKWMKSRIIKIQINIKKMIGLFIHIYNMNKEAIDIKKALSKNREKKSDLSITLTNSIFEDNNVKDSLHSLYFNYLQLSKYYKSCIKINYEIIESVHMFHILLKHFYNYFPILNNKKGKCTIYNYYDKCEIHCEKTEESEESEKSEKTKKKDKSENKKKNKNNFNIFKNVNDYELDFFYFNDIKNDEKEVIHDLTENNKVESFDEIFDTEGKATPSASASAQNCGEDHRGKAKEKECEECENPGDNLIDDNLESSKRIFLRCINDLDTFLVNVDREFSLQSDTTKMEANALTTRENISSNFSFLRSSSVLQNLRHNKTIYNKIMENVENFCNSEFPTMKNCLSHLGTYDKKVLDIYDSNIFDVCYKFKNGITVESEESIKNKKLLEVKIFLDYEKLYTKRTVETQTHVSLFKKDKLIQIAKDKEVSTISDQHIQAKKICNPIFYLKDIYD</sequence>
<dbReference type="Proteomes" id="UP000078560">
    <property type="component" value="Unassembled WGS sequence"/>
</dbReference>
<evidence type="ECO:0000256" key="2">
    <source>
        <dbReference type="SAM" id="Phobius"/>
    </source>
</evidence>
<dbReference type="EMBL" id="FLQV01000790">
    <property type="protein sequence ID" value="SBS98117.1"/>
    <property type="molecule type" value="Genomic_DNA"/>
</dbReference>
<evidence type="ECO:0000313" key="3">
    <source>
        <dbReference type="EMBL" id="SBS88191.1"/>
    </source>
</evidence>
<feature type="region of interest" description="Disordered" evidence="1">
    <location>
        <begin position="688"/>
        <end position="708"/>
    </location>
</feature>
<reference evidence="4" key="1">
    <citation type="submission" date="2016-05" db="EMBL/GenBank/DDBJ databases">
        <authorList>
            <person name="Lavstsen T."/>
            <person name="Jespersen J.S."/>
        </authorList>
    </citation>
    <scope>NUCLEOTIDE SEQUENCE [LARGE SCALE GENOMIC DNA]</scope>
</reference>
<feature type="compositionally biased region" description="Basic and acidic residues" evidence="1">
    <location>
        <begin position="688"/>
        <end position="697"/>
    </location>
</feature>
<evidence type="ECO:0000313" key="4">
    <source>
        <dbReference type="EMBL" id="SBS98117.1"/>
    </source>
</evidence>
<evidence type="ECO:0000313" key="6">
    <source>
        <dbReference type="Proteomes" id="UP000078560"/>
    </source>
</evidence>
<feature type="region of interest" description="Disordered" evidence="1">
    <location>
        <begin position="476"/>
        <end position="526"/>
    </location>
</feature>
<feature type="compositionally biased region" description="Basic and acidic residues" evidence="1">
    <location>
        <begin position="514"/>
        <end position="524"/>
    </location>
</feature>
<name>A0A1A8X2Z1_PLAOA</name>